<name>A0A9W6ZI49_9STRA</name>
<reference evidence="4" key="1">
    <citation type="journal article" date="2023" name="Commun. Biol.">
        <title>Genome analysis of Parmales, the sister group of diatoms, reveals the evolutionary specialization of diatoms from phago-mixotrophs to photoautotrophs.</title>
        <authorList>
            <person name="Ban H."/>
            <person name="Sato S."/>
            <person name="Yoshikawa S."/>
            <person name="Yamada K."/>
            <person name="Nakamura Y."/>
            <person name="Ichinomiya M."/>
            <person name="Sato N."/>
            <person name="Blanc-Mathieu R."/>
            <person name="Endo H."/>
            <person name="Kuwata A."/>
            <person name="Ogata H."/>
        </authorList>
    </citation>
    <scope>NUCLEOTIDE SEQUENCE [LARGE SCALE GENOMIC DNA]</scope>
</reference>
<dbReference type="InterPro" id="IPR003611">
    <property type="entry name" value="NUMOD3"/>
</dbReference>
<evidence type="ECO:0000313" key="3">
    <source>
        <dbReference type="EMBL" id="GMH50730.1"/>
    </source>
</evidence>
<dbReference type="GO" id="GO:0003677">
    <property type="term" value="F:DNA binding"/>
    <property type="evidence" value="ECO:0007669"/>
    <property type="project" value="InterPro"/>
</dbReference>
<dbReference type="EMBL" id="BLQM01000017">
    <property type="protein sequence ID" value="GMH50730.1"/>
    <property type="molecule type" value="Genomic_DNA"/>
</dbReference>
<feature type="domain" description="Nuclease associated modular" evidence="2">
    <location>
        <begin position="94"/>
        <end position="110"/>
    </location>
</feature>
<feature type="domain" description="Nuclease associated modular" evidence="2">
    <location>
        <begin position="57"/>
        <end position="73"/>
    </location>
</feature>
<dbReference type="PANTHER" id="PTHR34199">
    <property type="entry name" value="NUMOD3 MOTIF FAMILY PROTEIN, EXPRESSED"/>
    <property type="match status" value="1"/>
</dbReference>
<dbReference type="Pfam" id="PF07460">
    <property type="entry name" value="NUMOD3"/>
    <property type="match status" value="1"/>
</dbReference>
<feature type="domain" description="Nuclease associated modular" evidence="2">
    <location>
        <begin position="33"/>
        <end position="49"/>
    </location>
</feature>
<feature type="region of interest" description="Disordered" evidence="1">
    <location>
        <begin position="350"/>
        <end position="389"/>
    </location>
</feature>
<protein>
    <recommendedName>
        <fullName evidence="2">Nuclease associated modular domain-containing protein</fullName>
    </recommendedName>
</protein>
<feature type="domain" description="Nuclease associated modular" evidence="2">
    <location>
        <begin position="134"/>
        <end position="150"/>
    </location>
</feature>
<feature type="region of interest" description="Disordered" evidence="1">
    <location>
        <begin position="128"/>
        <end position="181"/>
    </location>
</feature>
<proteinExistence type="predicted"/>
<dbReference type="PANTHER" id="PTHR34199:SF2">
    <property type="entry name" value="NUMOD3 MOTIF FAMILY PROTEIN, EXPRESSED"/>
    <property type="match status" value="1"/>
</dbReference>
<organism evidence="3 4">
    <name type="scientific">Triparma laevis f. inornata</name>
    <dbReference type="NCBI Taxonomy" id="1714386"/>
    <lineage>
        <taxon>Eukaryota</taxon>
        <taxon>Sar</taxon>
        <taxon>Stramenopiles</taxon>
        <taxon>Ochrophyta</taxon>
        <taxon>Bolidophyceae</taxon>
        <taxon>Parmales</taxon>
        <taxon>Triparmaceae</taxon>
        <taxon>Triparma</taxon>
    </lineage>
</organism>
<feature type="region of interest" description="Disordered" evidence="1">
    <location>
        <begin position="1"/>
        <end position="65"/>
    </location>
</feature>
<feature type="compositionally biased region" description="Acidic residues" evidence="1">
    <location>
        <begin position="351"/>
        <end position="364"/>
    </location>
</feature>
<dbReference type="Proteomes" id="UP001162640">
    <property type="component" value="Unassembled WGS sequence"/>
</dbReference>
<feature type="compositionally biased region" description="Basic and acidic residues" evidence="1">
    <location>
        <begin position="153"/>
        <end position="181"/>
    </location>
</feature>
<evidence type="ECO:0000313" key="4">
    <source>
        <dbReference type="Proteomes" id="UP001162640"/>
    </source>
</evidence>
<feature type="region of interest" description="Disordered" evidence="1">
    <location>
        <begin position="308"/>
        <end position="331"/>
    </location>
</feature>
<sequence>MSTSSFTPMSLPKSPTPHGGTPRYVTSLGIGQKGRPHTAEAKAKISAANKGKKPWNVGLSHSESTRQKIRASVLARLAANGGLAKPKVQGPTRRGGPLSDEIKKKISVSMKLKWTNSTFREERLSVLAESRSNSRGVRDGTTKAKISASLKSRWQEPEFRERQKQLRKERGMDRPSEEIRRKISESLKERWKEDAFRERMRRGMNEGRLRKRASASAKAMESVVEKEVVSKVVEKKKKKKKKEVVRKFVKKRVEVKAKAKAKKVEKVLKVEEVVETPPIPPISKIPKEKVIEVPEPITSALEVDFDISIEPDLGSPPPSPSPTHFDDFTSSTLASSRLTEINEDLWNLIYGEDDDEEEEEEEEYQSLTSRRGQTSTLGRSHTYLRSKKF</sequence>
<accession>A0A9W6ZI49</accession>
<comment type="caution">
    <text evidence="3">The sequence shown here is derived from an EMBL/GenBank/DDBJ whole genome shotgun (WGS) entry which is preliminary data.</text>
</comment>
<dbReference type="SMART" id="SM00496">
    <property type="entry name" value="IENR2"/>
    <property type="match status" value="5"/>
</dbReference>
<gene>
    <name evidence="3" type="ORF">TL16_g00850</name>
</gene>
<dbReference type="AlphaFoldDB" id="A0A9W6ZI49"/>
<evidence type="ECO:0000256" key="1">
    <source>
        <dbReference type="SAM" id="MobiDB-lite"/>
    </source>
</evidence>
<feature type="compositionally biased region" description="Polar residues" evidence="1">
    <location>
        <begin position="365"/>
        <end position="379"/>
    </location>
</feature>
<feature type="domain" description="Nuclease associated modular" evidence="2">
    <location>
        <begin position="170"/>
        <end position="187"/>
    </location>
</feature>
<evidence type="ECO:0000259" key="2">
    <source>
        <dbReference type="SMART" id="SM00496"/>
    </source>
</evidence>